<keyword evidence="1" id="KW-0812">Transmembrane</keyword>
<comment type="caution">
    <text evidence="2">The sequence shown here is derived from an EMBL/GenBank/DDBJ whole genome shotgun (WGS) entry which is preliminary data.</text>
</comment>
<organism evidence="2 3">
    <name type="scientific">Hydrogenophaga aromaticivorans</name>
    <dbReference type="NCBI Taxonomy" id="2610898"/>
    <lineage>
        <taxon>Bacteria</taxon>
        <taxon>Pseudomonadati</taxon>
        <taxon>Pseudomonadota</taxon>
        <taxon>Betaproteobacteria</taxon>
        <taxon>Burkholderiales</taxon>
        <taxon>Comamonadaceae</taxon>
        <taxon>Hydrogenophaga</taxon>
    </lineage>
</organism>
<protein>
    <submittedName>
        <fullName evidence="2">Nitrogen fixation protein FixH</fullName>
    </submittedName>
</protein>
<proteinExistence type="predicted"/>
<name>A0A7Y8KXH6_9BURK</name>
<keyword evidence="3" id="KW-1185">Reference proteome</keyword>
<gene>
    <name evidence="2" type="ORF">F3K02_08555</name>
</gene>
<dbReference type="AlphaFoldDB" id="A0A7Y8KXH6"/>
<keyword evidence="1" id="KW-0472">Membrane</keyword>
<feature type="transmembrane region" description="Helical" evidence="1">
    <location>
        <begin position="24"/>
        <end position="46"/>
    </location>
</feature>
<reference evidence="2 3" key="1">
    <citation type="submission" date="2019-09" db="EMBL/GenBank/DDBJ databases">
        <title>Hydrogenophaga aromatica sp. nov., isolated from a para-xylene-degrading enrichment culture.</title>
        <authorList>
            <person name="Tancsics A."/>
            <person name="Banerjee S."/>
        </authorList>
    </citation>
    <scope>NUCLEOTIDE SEQUENCE [LARGE SCALE GENOMIC DNA]</scope>
    <source>
        <strain evidence="2 3">D2P1</strain>
    </source>
</reference>
<dbReference type="RefSeq" id="WP_177135111.1">
    <property type="nucleotide sequence ID" value="NZ_JAGPWB010000031.1"/>
</dbReference>
<dbReference type="EMBL" id="VYGV01000006">
    <property type="protein sequence ID" value="NWF45301.1"/>
    <property type="molecule type" value="Genomic_DNA"/>
</dbReference>
<accession>A0A7Y8KXH6</accession>
<dbReference type="Proteomes" id="UP000545507">
    <property type="component" value="Unassembled WGS sequence"/>
</dbReference>
<sequence>MNTTTLKTPSSEHQPTPWWRVPHMWLVVGGPLVVVVAAIITAVIAVEGADPVLNKVDFERDLKAAQSLDGQARAEALIKLQPAHQARNHAASPVVPPSKE</sequence>
<evidence type="ECO:0000256" key="1">
    <source>
        <dbReference type="SAM" id="Phobius"/>
    </source>
</evidence>
<evidence type="ECO:0000313" key="3">
    <source>
        <dbReference type="Proteomes" id="UP000545507"/>
    </source>
</evidence>
<evidence type="ECO:0000313" key="2">
    <source>
        <dbReference type="EMBL" id="NWF45301.1"/>
    </source>
</evidence>
<keyword evidence="1" id="KW-1133">Transmembrane helix</keyword>